<sequence length="299" mass="32586">MKVFVTGATGYIGGSVAKVLLDAGHTVYGLVRNRDKIDALQGLGITPVLGTLEDTETLTQYAQMSDAVIHTADSDHRLAVETFIEALRGSGKPFLHTSGSSVVGDDARGDSVSERIYDEETPFTPMDIREERVAINNRVRRAGIDDGVRSVVIVPSMIYGDALGLPTESDQLPQIIRKSREMAAGIHVGRGVNRWSNVHIKDLARLYLLALTKAPSASYFFAENGEESYGDIARSVSKALGFGGKTMSWPAEDAMAELGDWARFAIASNSRVRAVHARNLLGWQPAEEPLLNWIHDHVK</sequence>
<gene>
    <name evidence="2" type="ORF">BK123_20180</name>
</gene>
<evidence type="ECO:0000313" key="2">
    <source>
        <dbReference type="EMBL" id="OME90686.1"/>
    </source>
</evidence>
<evidence type="ECO:0000259" key="1">
    <source>
        <dbReference type="Pfam" id="PF01370"/>
    </source>
</evidence>
<comment type="caution">
    <text evidence="2">The sequence shown here is derived from an EMBL/GenBank/DDBJ whole genome shotgun (WGS) entry which is preliminary data.</text>
</comment>
<proteinExistence type="predicted"/>
<dbReference type="AlphaFoldDB" id="A0A1R1AXS9"/>
<accession>A0A1R1AXS9</accession>
<evidence type="ECO:0000313" key="3">
    <source>
        <dbReference type="Proteomes" id="UP000187074"/>
    </source>
</evidence>
<organism evidence="2 3">
    <name type="scientific">Paenibacillus lautus</name>
    <name type="common">Bacillus lautus</name>
    <dbReference type="NCBI Taxonomy" id="1401"/>
    <lineage>
        <taxon>Bacteria</taxon>
        <taxon>Bacillati</taxon>
        <taxon>Bacillota</taxon>
        <taxon>Bacilli</taxon>
        <taxon>Bacillales</taxon>
        <taxon>Paenibacillaceae</taxon>
        <taxon>Paenibacillus</taxon>
    </lineage>
</organism>
<dbReference type="PANTHER" id="PTHR48079:SF6">
    <property type="entry name" value="NAD(P)-BINDING DOMAIN-CONTAINING PROTEIN-RELATED"/>
    <property type="match status" value="1"/>
</dbReference>
<dbReference type="InterPro" id="IPR036291">
    <property type="entry name" value="NAD(P)-bd_dom_sf"/>
</dbReference>
<dbReference type="GO" id="GO:0004029">
    <property type="term" value="F:aldehyde dehydrogenase (NAD+) activity"/>
    <property type="evidence" value="ECO:0007669"/>
    <property type="project" value="TreeGrafter"/>
</dbReference>
<dbReference type="Proteomes" id="UP000187074">
    <property type="component" value="Unassembled WGS sequence"/>
</dbReference>
<dbReference type="EMBL" id="MRTF01000007">
    <property type="protein sequence ID" value="OME90686.1"/>
    <property type="molecule type" value="Genomic_DNA"/>
</dbReference>
<protein>
    <submittedName>
        <fullName evidence="2">Epimerase</fullName>
    </submittedName>
</protein>
<dbReference type="PANTHER" id="PTHR48079">
    <property type="entry name" value="PROTEIN YEEZ"/>
    <property type="match status" value="1"/>
</dbReference>
<name>A0A1R1AXS9_PAELA</name>
<dbReference type="Pfam" id="PF01370">
    <property type="entry name" value="Epimerase"/>
    <property type="match status" value="1"/>
</dbReference>
<dbReference type="InterPro" id="IPR051783">
    <property type="entry name" value="NAD(P)-dependent_oxidoreduct"/>
</dbReference>
<reference evidence="2 3" key="1">
    <citation type="submission" date="2016-11" db="EMBL/GenBank/DDBJ databases">
        <title>Paenibacillus species isolates.</title>
        <authorList>
            <person name="Beno S.M."/>
        </authorList>
    </citation>
    <scope>NUCLEOTIDE SEQUENCE [LARGE SCALE GENOMIC DNA]</scope>
    <source>
        <strain evidence="2 3">FSL F4-0100</strain>
    </source>
</reference>
<dbReference type="InterPro" id="IPR001509">
    <property type="entry name" value="Epimerase_deHydtase"/>
</dbReference>
<feature type="domain" description="NAD-dependent epimerase/dehydratase" evidence="1">
    <location>
        <begin position="3"/>
        <end position="213"/>
    </location>
</feature>
<dbReference type="GO" id="GO:0005737">
    <property type="term" value="C:cytoplasm"/>
    <property type="evidence" value="ECO:0007669"/>
    <property type="project" value="TreeGrafter"/>
</dbReference>
<dbReference type="SUPFAM" id="SSF51735">
    <property type="entry name" value="NAD(P)-binding Rossmann-fold domains"/>
    <property type="match status" value="1"/>
</dbReference>
<dbReference type="RefSeq" id="WP_076324180.1">
    <property type="nucleotide sequence ID" value="NZ_MRTF01000007.1"/>
</dbReference>
<dbReference type="Gene3D" id="3.40.50.720">
    <property type="entry name" value="NAD(P)-binding Rossmann-like Domain"/>
    <property type="match status" value="1"/>
</dbReference>
<dbReference type="STRING" id="1401.BK123_20180"/>
<dbReference type="OrthoDB" id="9807212at2"/>